<reference evidence="2" key="1">
    <citation type="journal article" date="2011" name="Science">
        <title>The plant cell wall-decomposing machinery underlies the functional diversity of forest fungi.</title>
        <authorList>
            <person name="Eastwood D.C."/>
            <person name="Floudas D."/>
            <person name="Binder M."/>
            <person name="Majcherczyk A."/>
            <person name="Schneider P."/>
            <person name="Aerts A."/>
            <person name="Asiegbu F.O."/>
            <person name="Baker S.E."/>
            <person name="Barry K."/>
            <person name="Bendiksby M."/>
            <person name="Blumentritt M."/>
            <person name="Coutinho P.M."/>
            <person name="Cullen D."/>
            <person name="de Vries R.P."/>
            <person name="Gathman A."/>
            <person name="Goodell B."/>
            <person name="Henrissat B."/>
            <person name="Ihrmark K."/>
            <person name="Kauserud H."/>
            <person name="Kohler A."/>
            <person name="LaButti K."/>
            <person name="Lapidus A."/>
            <person name="Lavin J.L."/>
            <person name="Lee Y.-H."/>
            <person name="Lindquist E."/>
            <person name="Lilly W."/>
            <person name="Lucas S."/>
            <person name="Morin E."/>
            <person name="Murat C."/>
            <person name="Oguiza J.A."/>
            <person name="Park J."/>
            <person name="Pisabarro A.G."/>
            <person name="Riley R."/>
            <person name="Rosling A."/>
            <person name="Salamov A."/>
            <person name="Schmidt O."/>
            <person name="Schmutz J."/>
            <person name="Skrede I."/>
            <person name="Stenlid J."/>
            <person name="Wiebenga A."/>
            <person name="Xie X."/>
            <person name="Kuees U."/>
            <person name="Hibbett D.S."/>
            <person name="Hoffmeister D."/>
            <person name="Hoegberg N."/>
            <person name="Martin F."/>
            <person name="Grigoriev I.V."/>
            <person name="Watkinson S.C."/>
        </authorList>
    </citation>
    <scope>NUCLEOTIDE SEQUENCE [LARGE SCALE GENOMIC DNA]</scope>
    <source>
        <strain evidence="2">strain S7.3</strain>
    </source>
</reference>
<name>F8PN86_SERL3</name>
<organism evidence="2">
    <name type="scientific">Serpula lacrymans var. lacrymans (strain S7.3)</name>
    <name type="common">Dry rot fungus</name>
    <dbReference type="NCBI Taxonomy" id="936435"/>
    <lineage>
        <taxon>Eukaryota</taxon>
        <taxon>Fungi</taxon>
        <taxon>Dikarya</taxon>
        <taxon>Basidiomycota</taxon>
        <taxon>Agaricomycotina</taxon>
        <taxon>Agaricomycetes</taxon>
        <taxon>Agaricomycetidae</taxon>
        <taxon>Boletales</taxon>
        <taxon>Coniophorineae</taxon>
        <taxon>Serpulaceae</taxon>
        <taxon>Serpula</taxon>
    </lineage>
</organism>
<gene>
    <name evidence="1" type="ORF">SERLA73DRAFT_47846</name>
</gene>
<evidence type="ECO:0000313" key="2">
    <source>
        <dbReference type="Proteomes" id="UP000008063"/>
    </source>
</evidence>
<feature type="non-terminal residue" evidence="1">
    <location>
        <position position="1"/>
    </location>
</feature>
<dbReference type="AlphaFoldDB" id="F8PN86"/>
<evidence type="ECO:0000313" key="1">
    <source>
        <dbReference type="EMBL" id="EGO03068.1"/>
    </source>
</evidence>
<dbReference type="EMBL" id="GL945476">
    <property type="protein sequence ID" value="EGO03068.1"/>
    <property type="molecule type" value="Genomic_DNA"/>
</dbReference>
<dbReference type="Proteomes" id="UP000008063">
    <property type="component" value="Unassembled WGS sequence"/>
</dbReference>
<dbReference type="HOGENOM" id="CLU_1574509_0_0_1"/>
<dbReference type="InParanoid" id="F8PN86"/>
<protein>
    <submittedName>
        <fullName evidence="1">Uncharacterized protein</fullName>
    </submittedName>
</protein>
<sequence>YRPRNPWELFNLCHVQAQNCIEQISGVLEWQFHILICPAEFLMEIQARIPAAHYMVHNFICLHNPNNINNYLDEDNEKPANADYGALASAPTSSQGCEEVNSLCNSIARKVWEEYQRVLGVRAGVTIDVPVPTYTLLFSYFYFYFSKSHDQSCDHLFSLVDLSFKFHSPL</sequence>
<proteinExistence type="predicted"/>
<accession>F8PN86</accession>
<keyword evidence="2" id="KW-1185">Reference proteome</keyword>